<evidence type="ECO:0000256" key="6">
    <source>
        <dbReference type="SAM" id="Phobius"/>
    </source>
</evidence>
<feature type="domain" description="Chitin synthase 4-like" evidence="7">
    <location>
        <begin position="244"/>
        <end position="326"/>
    </location>
</feature>
<dbReference type="GO" id="GO:0005886">
    <property type="term" value="C:plasma membrane"/>
    <property type="evidence" value="ECO:0007669"/>
    <property type="project" value="UniProtKB-SubCell"/>
</dbReference>
<keyword evidence="6" id="KW-0812">Transmembrane</keyword>
<keyword evidence="4" id="KW-0325">Glycoprotein</keyword>
<evidence type="ECO:0000313" key="8">
    <source>
        <dbReference type="EMBL" id="CCO29474.1"/>
    </source>
</evidence>
<accession>M5BQI9</accession>
<feature type="compositionally biased region" description="Basic and acidic residues" evidence="5">
    <location>
        <begin position="30"/>
        <end position="43"/>
    </location>
</feature>
<keyword evidence="8" id="KW-0328">Glycosyltransferase</keyword>
<dbReference type="Pfam" id="PF22997">
    <property type="entry name" value="CHS4"/>
    <property type="match status" value="1"/>
</dbReference>
<keyword evidence="3 8" id="KW-0808">Transferase</keyword>
<feature type="transmembrane region" description="Helical" evidence="6">
    <location>
        <begin position="110"/>
        <end position="131"/>
    </location>
</feature>
<dbReference type="Proteomes" id="UP000012065">
    <property type="component" value="Unassembled WGS sequence"/>
</dbReference>
<evidence type="ECO:0000256" key="3">
    <source>
        <dbReference type="ARBA" id="ARBA00022679"/>
    </source>
</evidence>
<protein>
    <submittedName>
        <fullName evidence="8">Chitin synthase</fullName>
        <ecNumber evidence="8">2.4.1.16</ecNumber>
    </submittedName>
</protein>
<feature type="transmembrane region" description="Helical" evidence="6">
    <location>
        <begin position="340"/>
        <end position="367"/>
    </location>
</feature>
<dbReference type="EMBL" id="CAOJ01004864">
    <property type="protein sequence ID" value="CCO29474.1"/>
    <property type="molecule type" value="Genomic_DNA"/>
</dbReference>
<evidence type="ECO:0000259" key="7">
    <source>
        <dbReference type="Pfam" id="PF22997"/>
    </source>
</evidence>
<feature type="transmembrane region" description="Helical" evidence="6">
    <location>
        <begin position="75"/>
        <end position="98"/>
    </location>
</feature>
<keyword evidence="2" id="KW-1003">Cell membrane</keyword>
<name>M5BQI9_THACB</name>
<dbReference type="HOGENOM" id="CLU_034767_0_0_1"/>
<dbReference type="AlphaFoldDB" id="M5BQI9"/>
<dbReference type="InterPro" id="IPR054295">
    <property type="entry name" value="CHS4-like_dom"/>
</dbReference>
<comment type="subcellular location">
    <subcellularLocation>
        <location evidence="1">Cell membrane</location>
        <topology evidence="1">Multi-pass membrane protein</topology>
    </subcellularLocation>
</comment>
<comment type="caution">
    <text evidence="8">The sequence shown here is derived from an EMBL/GenBank/DDBJ whole genome shotgun (WGS) entry which is preliminary data.</text>
</comment>
<proteinExistence type="predicted"/>
<feature type="compositionally biased region" description="Polar residues" evidence="5">
    <location>
        <begin position="1"/>
        <end position="12"/>
    </location>
</feature>
<gene>
    <name evidence="8" type="primary">CHS3</name>
    <name evidence="8" type="ORF">BN14_03487</name>
</gene>
<evidence type="ECO:0000256" key="4">
    <source>
        <dbReference type="ARBA" id="ARBA00023180"/>
    </source>
</evidence>
<keyword evidence="6" id="KW-1133">Transmembrane helix</keyword>
<evidence type="ECO:0000256" key="2">
    <source>
        <dbReference type="ARBA" id="ARBA00022475"/>
    </source>
</evidence>
<dbReference type="GO" id="GO:0004100">
    <property type="term" value="F:chitin synthase activity"/>
    <property type="evidence" value="ECO:0007669"/>
    <property type="project" value="UniProtKB-EC"/>
</dbReference>
<evidence type="ECO:0000256" key="5">
    <source>
        <dbReference type="SAM" id="MobiDB-lite"/>
    </source>
</evidence>
<dbReference type="EC" id="2.4.1.16" evidence="8"/>
<feature type="region of interest" description="Disordered" evidence="5">
    <location>
        <begin position="1"/>
        <end position="46"/>
    </location>
</feature>
<keyword evidence="6" id="KW-0472">Membrane</keyword>
<reference evidence="8 9" key="1">
    <citation type="journal article" date="2013" name="J. Biotechnol.">
        <title>Establishment and interpretation of the genome sequence of the phytopathogenic fungus Rhizoctonia solani AG1-IB isolate 7/3/14.</title>
        <authorList>
            <person name="Wibberg D.W."/>
            <person name="Jelonek L.J."/>
            <person name="Rupp O.R."/>
            <person name="Hennig M.H."/>
            <person name="Eikmeyer F.E."/>
            <person name="Goesmann A.G."/>
            <person name="Hartmann A.H."/>
            <person name="Borriss R.B."/>
            <person name="Grosch R.G."/>
            <person name="Puehler A.P."/>
            <person name="Schlueter A.S."/>
        </authorList>
    </citation>
    <scope>NUCLEOTIDE SEQUENCE [LARGE SCALE GENOMIC DNA]</scope>
    <source>
        <strain evidence="9">AG1-IB / isolate 7/3/14</strain>
    </source>
</reference>
<evidence type="ECO:0000313" key="9">
    <source>
        <dbReference type="Proteomes" id="UP000012065"/>
    </source>
</evidence>
<organism evidence="8 9">
    <name type="scientific">Thanatephorus cucumeris (strain AG1-IB / isolate 7/3/14)</name>
    <name type="common">Lettuce bottom rot fungus</name>
    <name type="synonym">Rhizoctonia solani</name>
    <dbReference type="NCBI Taxonomy" id="1108050"/>
    <lineage>
        <taxon>Eukaryota</taxon>
        <taxon>Fungi</taxon>
        <taxon>Dikarya</taxon>
        <taxon>Basidiomycota</taxon>
        <taxon>Agaricomycotina</taxon>
        <taxon>Agaricomycetes</taxon>
        <taxon>Cantharellales</taxon>
        <taxon>Ceratobasidiaceae</taxon>
        <taxon>Rhizoctonia</taxon>
        <taxon>Rhizoctonia solani AG-1</taxon>
    </lineage>
</organism>
<evidence type="ECO:0000256" key="1">
    <source>
        <dbReference type="ARBA" id="ARBA00004651"/>
    </source>
</evidence>
<sequence length="390" mass="41854">MYSSPGEAQSSVPIPTTRPPPNRAPTRTGPELKRGKTLTRPERGVAPVPLINPPAPLLPAPGAQKVVVSDDGFDVWVTFSRVVTFWAPGMLLASMGGMKDPAVQQAWREKVALCIIAAIMGGVVGFATIGLERVLCPESAVVKPGELARVGTQAGTLGVAGQLVNISNARSPAGVDFFRLADQLSGQDITTLFTRTANDYANCRGSTFAAATDNPCPNAAACPIGAINQQTLQTLQITNTSLQVGYDWEHVTALSNFLVIDGAVLNFKPYMEAHPNEIQNDSIDKAIRTVLRVRPGSSGKDATRLFTNRADLQSAIPCLTQRYYAGRIDKLSPGCFVSSLFLYISLIVIMSIVLVRFAMACVFNWFLSARMAATPKNLGRTVQKRHGTLV</sequence>